<dbReference type="GO" id="GO:0032259">
    <property type="term" value="P:methylation"/>
    <property type="evidence" value="ECO:0007669"/>
    <property type="project" value="UniProtKB-KW"/>
</dbReference>
<dbReference type="SUPFAM" id="SSF53335">
    <property type="entry name" value="S-adenosyl-L-methionine-dependent methyltransferases"/>
    <property type="match status" value="1"/>
</dbReference>
<evidence type="ECO:0000256" key="4">
    <source>
        <dbReference type="ARBA" id="ARBA00023453"/>
    </source>
</evidence>
<dbReference type="InterPro" id="IPR002935">
    <property type="entry name" value="SAM_O-MeTrfase"/>
</dbReference>
<organism evidence="5 6">
    <name type="scientific">Diaporthe ampelina</name>
    <dbReference type="NCBI Taxonomy" id="1214573"/>
    <lineage>
        <taxon>Eukaryota</taxon>
        <taxon>Fungi</taxon>
        <taxon>Dikarya</taxon>
        <taxon>Ascomycota</taxon>
        <taxon>Pezizomycotina</taxon>
        <taxon>Sordariomycetes</taxon>
        <taxon>Sordariomycetidae</taxon>
        <taxon>Diaporthales</taxon>
        <taxon>Diaporthaceae</taxon>
        <taxon>Diaporthe</taxon>
    </lineage>
</organism>
<dbReference type="PANTHER" id="PTHR10509:SF14">
    <property type="entry name" value="CAFFEOYL-COA O-METHYLTRANSFERASE 3-RELATED"/>
    <property type="match status" value="1"/>
</dbReference>
<evidence type="ECO:0000313" key="6">
    <source>
        <dbReference type="Proteomes" id="UP000034680"/>
    </source>
</evidence>
<proteinExistence type="inferred from homology"/>
<dbReference type="OrthoDB" id="10251242at2759"/>
<dbReference type="STRING" id="1214573.A0A0G2G0V0"/>
<gene>
    <name evidence="5" type="ORF">UCDDA912_g00011</name>
</gene>
<comment type="similarity">
    <text evidence="4">Belongs to the class I-like SAM-binding methyltransferase superfamily. Cation-dependent O-methyltransferase family.</text>
</comment>
<dbReference type="AlphaFoldDB" id="A0A0G2G0V0"/>
<keyword evidence="2 5" id="KW-0808">Transferase</keyword>
<dbReference type="GO" id="GO:0008757">
    <property type="term" value="F:S-adenosylmethionine-dependent methyltransferase activity"/>
    <property type="evidence" value="ECO:0007669"/>
    <property type="project" value="TreeGrafter"/>
</dbReference>
<dbReference type="Gene3D" id="3.40.50.150">
    <property type="entry name" value="Vaccinia Virus protein VP39"/>
    <property type="match status" value="1"/>
</dbReference>
<keyword evidence="6" id="KW-1185">Reference proteome</keyword>
<dbReference type="PROSITE" id="PS51682">
    <property type="entry name" value="SAM_OMT_I"/>
    <property type="match status" value="1"/>
</dbReference>
<dbReference type="GO" id="GO:0008171">
    <property type="term" value="F:O-methyltransferase activity"/>
    <property type="evidence" value="ECO:0007669"/>
    <property type="project" value="InterPro"/>
</dbReference>
<evidence type="ECO:0000256" key="1">
    <source>
        <dbReference type="ARBA" id="ARBA00022603"/>
    </source>
</evidence>
<keyword evidence="1 5" id="KW-0489">Methyltransferase</keyword>
<dbReference type="Pfam" id="PF01596">
    <property type="entry name" value="Methyltransf_3"/>
    <property type="match status" value="1"/>
</dbReference>
<accession>A0A0G2G0V0</accession>
<keyword evidence="3" id="KW-0949">S-adenosyl-L-methionine</keyword>
<reference evidence="5 6" key="2">
    <citation type="submission" date="2015-05" db="EMBL/GenBank/DDBJ databases">
        <authorList>
            <person name="Morales-Cruz A."/>
            <person name="Amrine K.C."/>
            <person name="Cantu D."/>
        </authorList>
    </citation>
    <scope>NUCLEOTIDE SEQUENCE [LARGE SCALE GENOMIC DNA]</scope>
    <source>
        <strain evidence="5">DA912</strain>
    </source>
</reference>
<evidence type="ECO:0000256" key="2">
    <source>
        <dbReference type="ARBA" id="ARBA00022679"/>
    </source>
</evidence>
<name>A0A0G2G0V0_9PEZI</name>
<comment type="caution">
    <text evidence="5">The sequence shown here is derived from an EMBL/GenBank/DDBJ whole genome shotgun (WGS) entry which is preliminary data.</text>
</comment>
<dbReference type="CDD" id="cd02440">
    <property type="entry name" value="AdoMet_MTases"/>
    <property type="match status" value="1"/>
</dbReference>
<dbReference type="InterPro" id="IPR050362">
    <property type="entry name" value="Cation-dep_OMT"/>
</dbReference>
<sequence length="249" mass="27390">MRENVAKLYPNPETSAKVLDYSISKSTPLPDWLLKYHEWGCNNTEIPEYLISTYEAQALIFLARLVGAKRVLELGVYIGFSAMAWAHGVGKDGKVVGLELSEEYAGIAGKAFKDNGVDNVDIKLGDAVESLASLEPSEPFDLIFLDANKDAYPKYLELILSRSKPGSTSRLLKAGGLIVADNVLRHATIADATPSNPHYAEEVARFGEQRMRELNGALHEFNDKLVAEPRLEAFLVPLFDGLALARLLD</sequence>
<dbReference type="InterPro" id="IPR029063">
    <property type="entry name" value="SAM-dependent_MTases_sf"/>
</dbReference>
<evidence type="ECO:0000313" key="5">
    <source>
        <dbReference type="EMBL" id="KKY39967.1"/>
    </source>
</evidence>
<dbReference type="EMBL" id="LCUC01000004">
    <property type="protein sequence ID" value="KKY39967.1"/>
    <property type="molecule type" value="Genomic_DNA"/>
</dbReference>
<evidence type="ECO:0000256" key="3">
    <source>
        <dbReference type="ARBA" id="ARBA00022691"/>
    </source>
</evidence>
<dbReference type="PANTHER" id="PTHR10509">
    <property type="entry name" value="O-METHYLTRANSFERASE-RELATED"/>
    <property type="match status" value="1"/>
</dbReference>
<reference evidence="5 6" key="1">
    <citation type="submission" date="2015-05" db="EMBL/GenBank/DDBJ databases">
        <title>Distinctive expansion of gene families associated with plant cell wall degradation and secondary metabolism in the genomes of grapevine trunk pathogens.</title>
        <authorList>
            <person name="Lawrence D.P."/>
            <person name="Travadon R."/>
            <person name="Rolshausen P.E."/>
            <person name="Baumgartner K."/>
        </authorList>
    </citation>
    <scope>NUCLEOTIDE SEQUENCE [LARGE SCALE GENOMIC DNA]</scope>
    <source>
        <strain evidence="5">DA912</strain>
    </source>
</reference>
<dbReference type="Proteomes" id="UP000034680">
    <property type="component" value="Unassembled WGS sequence"/>
</dbReference>
<protein>
    <submittedName>
        <fullName evidence="5">Putative o-methyltransferase family protein</fullName>
    </submittedName>
</protein>